<reference evidence="2 3" key="1">
    <citation type="submission" date="2024-09" db="EMBL/GenBank/DDBJ databases">
        <title>Rethinking Asexuality: The Enigmatic Case of Functional Sexual Genes in Lepraria (Stereocaulaceae).</title>
        <authorList>
            <person name="Doellman M."/>
            <person name="Sun Y."/>
            <person name="Barcenas-Pena A."/>
            <person name="Lumbsch H.T."/>
            <person name="Grewe F."/>
        </authorList>
    </citation>
    <scope>NUCLEOTIDE SEQUENCE [LARGE SCALE GENOMIC DNA]</scope>
    <source>
        <strain evidence="2 3">Grewe 0041</strain>
    </source>
</reference>
<accession>A0ABR4B963</accession>
<comment type="caution">
    <text evidence="2">The sequence shown here is derived from an EMBL/GenBank/DDBJ whole genome shotgun (WGS) entry which is preliminary data.</text>
</comment>
<sequence length="154" mass="18034">MDSAVNTSVTDRDGKSKIYDILYKRRYESQGDRGAAKYKQGSWIRRKKFEITEANDKKYYTYCDLAYESNYPLGNYPAFSAPNFAKQSMPDADFIGDSDWYVDQFQLDRVMPERQKAPAKIHLVKYVKILRRNKPRTRQRSIDPLGSRARIGEQ</sequence>
<evidence type="ECO:0000313" key="3">
    <source>
        <dbReference type="Proteomes" id="UP001590951"/>
    </source>
</evidence>
<dbReference type="EMBL" id="JBHFEH010000020">
    <property type="protein sequence ID" value="KAL2053601.1"/>
    <property type="molecule type" value="Genomic_DNA"/>
</dbReference>
<feature type="region of interest" description="Disordered" evidence="1">
    <location>
        <begin position="135"/>
        <end position="154"/>
    </location>
</feature>
<dbReference type="Proteomes" id="UP001590951">
    <property type="component" value="Unassembled WGS sequence"/>
</dbReference>
<protein>
    <submittedName>
        <fullName evidence="2">Uncharacterized protein</fullName>
    </submittedName>
</protein>
<organism evidence="2 3">
    <name type="scientific">Lepraria finkii</name>
    <dbReference type="NCBI Taxonomy" id="1340010"/>
    <lineage>
        <taxon>Eukaryota</taxon>
        <taxon>Fungi</taxon>
        <taxon>Dikarya</taxon>
        <taxon>Ascomycota</taxon>
        <taxon>Pezizomycotina</taxon>
        <taxon>Lecanoromycetes</taxon>
        <taxon>OSLEUM clade</taxon>
        <taxon>Lecanoromycetidae</taxon>
        <taxon>Lecanorales</taxon>
        <taxon>Lecanorineae</taxon>
        <taxon>Stereocaulaceae</taxon>
        <taxon>Lepraria</taxon>
    </lineage>
</organism>
<evidence type="ECO:0000256" key="1">
    <source>
        <dbReference type="SAM" id="MobiDB-lite"/>
    </source>
</evidence>
<name>A0ABR4B963_9LECA</name>
<gene>
    <name evidence="2" type="ORF">ABVK25_006254</name>
</gene>
<evidence type="ECO:0000313" key="2">
    <source>
        <dbReference type="EMBL" id="KAL2053601.1"/>
    </source>
</evidence>
<proteinExistence type="predicted"/>
<keyword evidence="3" id="KW-1185">Reference proteome</keyword>